<comment type="caution">
    <text evidence="1">The sequence shown here is derived from an EMBL/GenBank/DDBJ whole genome shotgun (WGS) entry which is preliminary data.</text>
</comment>
<dbReference type="Proteomes" id="UP000829398">
    <property type="component" value="Chromosome 2"/>
</dbReference>
<evidence type="ECO:0000313" key="1">
    <source>
        <dbReference type="EMBL" id="KAH9796521.1"/>
    </source>
</evidence>
<organism evidence="1 2">
    <name type="scientific">Citrus sinensis</name>
    <name type="common">Sweet orange</name>
    <name type="synonym">Citrus aurantium var. sinensis</name>
    <dbReference type="NCBI Taxonomy" id="2711"/>
    <lineage>
        <taxon>Eukaryota</taxon>
        <taxon>Viridiplantae</taxon>
        <taxon>Streptophyta</taxon>
        <taxon>Embryophyta</taxon>
        <taxon>Tracheophyta</taxon>
        <taxon>Spermatophyta</taxon>
        <taxon>Magnoliopsida</taxon>
        <taxon>eudicotyledons</taxon>
        <taxon>Gunneridae</taxon>
        <taxon>Pentapetalae</taxon>
        <taxon>rosids</taxon>
        <taxon>malvids</taxon>
        <taxon>Sapindales</taxon>
        <taxon>Rutaceae</taxon>
        <taxon>Aurantioideae</taxon>
        <taxon>Citrus</taxon>
    </lineage>
</organism>
<gene>
    <name evidence="1" type="ORF">KPL71_005562</name>
</gene>
<reference evidence="2" key="1">
    <citation type="journal article" date="2023" name="Hortic. Res.">
        <title>A chromosome-level phased genome enabling allele-level studies in sweet orange: a case study on citrus Huanglongbing tolerance.</title>
        <authorList>
            <person name="Wu B."/>
            <person name="Yu Q."/>
            <person name="Deng Z."/>
            <person name="Duan Y."/>
            <person name="Luo F."/>
            <person name="Gmitter F. Jr."/>
        </authorList>
    </citation>
    <scope>NUCLEOTIDE SEQUENCE [LARGE SCALE GENOMIC DNA]</scope>
    <source>
        <strain evidence="2">cv. Valencia</strain>
    </source>
</reference>
<dbReference type="EMBL" id="CM039171">
    <property type="protein sequence ID" value="KAH9796521.1"/>
    <property type="molecule type" value="Genomic_DNA"/>
</dbReference>
<accession>A0ACB8NFH6</accession>
<name>A0ACB8NFH6_CITSI</name>
<sequence>MLLYVSDIESRQQFQKWHNGGGIFHQSACIDSTVLIEVGAIVHSKAVLGANVCIGSGTVVGPAVTIGQSTNIGFNVALSNCIIGDSCIIHNGVCIGQDGFGFFVDEHGNMLKKPQVGDPYLLNARIGNHVEIGANSCIDRGSWRDTVIGDHSKIDNLVQIGHNVAIGKSCMLCGQVGIAGSATIGDYVTLGGRVAVRDHVSIASKVRLAANSCVFKDITEPGDYGGFPAVPIHEWRRQVANQIPGKARDAAEEYLKLQNVDMAIKQLKAAKDFNGNLPNLDDYFTAYRVHQLPEMKSTRYDILAITDPEVDNITIKKQYKRLALMLHPEKNPSIAAEGAFQIVQSARDVLANPEKREAYYRRSFCSKKSKAGSNSSWSQPRADGDSNFSRARKPSPFGFQKTDPDPNNSS</sequence>
<keyword evidence="2" id="KW-1185">Reference proteome</keyword>
<proteinExistence type="predicted"/>
<protein>
    <submittedName>
        <fullName evidence="1">UDP-3-O-acylglucosamine N-acyltransferase 2</fullName>
    </submittedName>
</protein>
<evidence type="ECO:0000313" key="2">
    <source>
        <dbReference type="Proteomes" id="UP000829398"/>
    </source>
</evidence>